<organism evidence="2 3">
    <name type="scientific">Brevundimonas alba</name>
    <dbReference type="NCBI Taxonomy" id="74314"/>
    <lineage>
        <taxon>Bacteria</taxon>
        <taxon>Pseudomonadati</taxon>
        <taxon>Pseudomonadota</taxon>
        <taxon>Alphaproteobacteria</taxon>
        <taxon>Caulobacterales</taxon>
        <taxon>Caulobacteraceae</taxon>
        <taxon>Brevundimonas</taxon>
    </lineage>
</organism>
<dbReference type="EMBL" id="JAATJM010000002">
    <property type="protein sequence ID" value="NJC42758.1"/>
    <property type="molecule type" value="Genomic_DNA"/>
</dbReference>
<evidence type="ECO:0000313" key="2">
    <source>
        <dbReference type="EMBL" id="NJC42758.1"/>
    </source>
</evidence>
<feature type="compositionally biased region" description="Basic and acidic residues" evidence="1">
    <location>
        <begin position="10"/>
        <end position="33"/>
    </location>
</feature>
<proteinExistence type="predicted"/>
<keyword evidence="3" id="KW-1185">Reference proteome</keyword>
<dbReference type="AlphaFoldDB" id="A0A7X6BP13"/>
<sequence length="67" mass="7180">MPQDPSPDLDTDRQPGRQNEYEEERRPPRDGEPPRPAQEPPGSEGSSNSGDTAVDPATGEPNPSAGR</sequence>
<name>A0A7X6BP13_9CAUL</name>
<reference evidence="2 3" key="1">
    <citation type="submission" date="2020-03" db="EMBL/GenBank/DDBJ databases">
        <title>Genomic Encyclopedia of Type Strains, Phase IV (KMG-IV): sequencing the most valuable type-strain genomes for metagenomic binning, comparative biology and taxonomic classification.</title>
        <authorList>
            <person name="Goeker M."/>
        </authorList>
    </citation>
    <scope>NUCLEOTIDE SEQUENCE [LARGE SCALE GENOMIC DNA]</scope>
    <source>
        <strain evidence="2 3">DSM 4736</strain>
    </source>
</reference>
<protein>
    <submittedName>
        <fullName evidence="2">Uncharacterized protein</fullName>
    </submittedName>
</protein>
<feature type="compositionally biased region" description="Low complexity" evidence="1">
    <location>
        <begin position="40"/>
        <end position="50"/>
    </location>
</feature>
<dbReference type="Proteomes" id="UP000587415">
    <property type="component" value="Unassembled WGS sequence"/>
</dbReference>
<evidence type="ECO:0000313" key="3">
    <source>
        <dbReference type="Proteomes" id="UP000587415"/>
    </source>
</evidence>
<feature type="region of interest" description="Disordered" evidence="1">
    <location>
        <begin position="1"/>
        <end position="67"/>
    </location>
</feature>
<gene>
    <name evidence="2" type="ORF">GGQ87_003053</name>
</gene>
<dbReference type="RefSeq" id="WP_168049176.1">
    <property type="nucleotide sequence ID" value="NZ_JAATJM010000002.1"/>
</dbReference>
<accession>A0A7X6BP13</accession>
<evidence type="ECO:0000256" key="1">
    <source>
        <dbReference type="SAM" id="MobiDB-lite"/>
    </source>
</evidence>
<comment type="caution">
    <text evidence="2">The sequence shown here is derived from an EMBL/GenBank/DDBJ whole genome shotgun (WGS) entry which is preliminary data.</text>
</comment>